<evidence type="ECO:0000256" key="3">
    <source>
        <dbReference type="ARBA" id="ARBA00022989"/>
    </source>
</evidence>
<keyword evidence="4 5" id="KW-0472">Membrane</keyword>
<comment type="caution">
    <text evidence="7">The sequence shown here is derived from an EMBL/GenBank/DDBJ whole genome shotgun (WGS) entry which is preliminary data.</text>
</comment>
<keyword evidence="5" id="KW-0186">Copper</keyword>
<dbReference type="GO" id="GO:0005886">
    <property type="term" value="C:plasma membrane"/>
    <property type="evidence" value="ECO:0007669"/>
    <property type="project" value="TreeGrafter"/>
</dbReference>
<keyword evidence="5" id="KW-0406">Ion transport</keyword>
<protein>
    <recommendedName>
        <fullName evidence="5">Copper transport protein</fullName>
    </recommendedName>
</protein>
<evidence type="ECO:0000313" key="7">
    <source>
        <dbReference type="EMBL" id="KAJ3571339.1"/>
    </source>
</evidence>
<keyword evidence="2 5" id="KW-0812">Transmembrane</keyword>
<evidence type="ECO:0000256" key="5">
    <source>
        <dbReference type="RuleBase" id="RU367022"/>
    </source>
</evidence>
<name>A0AAD5VVV9_9AGAR</name>
<evidence type="ECO:0000313" key="8">
    <source>
        <dbReference type="Proteomes" id="UP001213000"/>
    </source>
</evidence>
<comment type="subcellular location">
    <subcellularLocation>
        <location evidence="1 5">Membrane</location>
        <topology evidence="1 5">Multi-pass membrane protein</topology>
    </subcellularLocation>
</comment>
<dbReference type="EMBL" id="JANIEX010000190">
    <property type="protein sequence ID" value="KAJ3571339.1"/>
    <property type="molecule type" value="Genomic_DNA"/>
</dbReference>
<feature type="transmembrane region" description="Helical" evidence="5">
    <location>
        <begin position="12"/>
        <end position="33"/>
    </location>
</feature>
<keyword evidence="8" id="KW-1185">Reference proteome</keyword>
<evidence type="ECO:0000256" key="1">
    <source>
        <dbReference type="ARBA" id="ARBA00004141"/>
    </source>
</evidence>
<accession>A0AAD5VVV9</accession>
<dbReference type="AlphaFoldDB" id="A0AAD5VVV9"/>
<proteinExistence type="inferred from homology"/>
<keyword evidence="3 5" id="KW-1133">Transmembrane helix</keyword>
<comment type="similarity">
    <text evidence="5">Belongs to the copper transporter (Ctr) (TC 1.A.56) family. SLC31A subfamily.</text>
</comment>
<dbReference type="PANTHER" id="PTHR12483:SF27">
    <property type="entry name" value="COPPER TRANSPORT PROTEIN CTR1"/>
    <property type="match status" value="1"/>
</dbReference>
<dbReference type="Proteomes" id="UP001213000">
    <property type="component" value="Unassembled WGS sequence"/>
</dbReference>
<dbReference type="Pfam" id="PF04145">
    <property type="entry name" value="Ctr"/>
    <property type="match status" value="1"/>
</dbReference>
<dbReference type="InterPro" id="IPR007274">
    <property type="entry name" value="Cop_transporter"/>
</dbReference>
<sequence>MDMNMSSSNGSDGSMMVMMTPFFHFVGGDYLLFQEWKPTSGGAIAGACVGLFIFALFERWVNGISPAIEDHLKHRSIHHVAVFCEVNLSGVCRALQKIPTKAISGGKDLTSRRSSSESAEPPSAPRKQGSLPTRTIPPFIPSVDITRGVLYAFRRILGFGLMLAVM</sequence>
<dbReference type="GO" id="GO:0005375">
    <property type="term" value="F:copper ion transmembrane transporter activity"/>
    <property type="evidence" value="ECO:0007669"/>
    <property type="project" value="UniProtKB-UniRule"/>
</dbReference>
<feature type="transmembrane region" description="Helical" evidence="5">
    <location>
        <begin position="39"/>
        <end position="57"/>
    </location>
</feature>
<dbReference type="PANTHER" id="PTHR12483">
    <property type="entry name" value="SOLUTE CARRIER FAMILY 31 COPPER TRANSPORTERS"/>
    <property type="match status" value="1"/>
</dbReference>
<evidence type="ECO:0000256" key="4">
    <source>
        <dbReference type="ARBA" id="ARBA00023136"/>
    </source>
</evidence>
<feature type="region of interest" description="Disordered" evidence="6">
    <location>
        <begin position="104"/>
        <end position="135"/>
    </location>
</feature>
<evidence type="ECO:0000256" key="6">
    <source>
        <dbReference type="SAM" id="MobiDB-lite"/>
    </source>
</evidence>
<keyword evidence="5" id="KW-0813">Transport</keyword>
<reference evidence="7" key="1">
    <citation type="submission" date="2022-07" db="EMBL/GenBank/DDBJ databases">
        <title>Genome Sequence of Leucocoprinus birnbaumii.</title>
        <authorList>
            <person name="Buettner E."/>
        </authorList>
    </citation>
    <scope>NUCLEOTIDE SEQUENCE</scope>
    <source>
        <strain evidence="7">VT141</strain>
    </source>
</reference>
<keyword evidence="5" id="KW-0187">Copper transport</keyword>
<organism evidence="7 8">
    <name type="scientific">Leucocoprinus birnbaumii</name>
    <dbReference type="NCBI Taxonomy" id="56174"/>
    <lineage>
        <taxon>Eukaryota</taxon>
        <taxon>Fungi</taxon>
        <taxon>Dikarya</taxon>
        <taxon>Basidiomycota</taxon>
        <taxon>Agaricomycotina</taxon>
        <taxon>Agaricomycetes</taxon>
        <taxon>Agaricomycetidae</taxon>
        <taxon>Agaricales</taxon>
        <taxon>Agaricineae</taxon>
        <taxon>Agaricaceae</taxon>
        <taxon>Leucocoprinus</taxon>
    </lineage>
</organism>
<evidence type="ECO:0000256" key="2">
    <source>
        <dbReference type="ARBA" id="ARBA00022692"/>
    </source>
</evidence>
<gene>
    <name evidence="7" type="ORF">NP233_g3818</name>
</gene>